<evidence type="ECO:0000313" key="3">
    <source>
        <dbReference type="Proteomes" id="UP001055712"/>
    </source>
</evidence>
<gene>
    <name evidence="2" type="ORF">D9Q98_005699</name>
</gene>
<comment type="caution">
    <text evidence="2">The sequence shown here is derived from an EMBL/GenBank/DDBJ whole genome shotgun (WGS) entry which is preliminary data.</text>
</comment>
<dbReference type="AlphaFoldDB" id="A0A9D4TMK6"/>
<keyword evidence="3" id="KW-1185">Reference proteome</keyword>
<reference evidence="2" key="1">
    <citation type="journal article" date="2019" name="Plant J.">
        <title>Chlorella vulgaris genome assembly and annotation reveals the molecular basis for metabolic acclimation to high light conditions.</title>
        <authorList>
            <person name="Cecchin M."/>
            <person name="Marcolungo L."/>
            <person name="Rossato M."/>
            <person name="Girolomoni L."/>
            <person name="Cosentino E."/>
            <person name="Cuine S."/>
            <person name="Li-Beisson Y."/>
            <person name="Delledonne M."/>
            <person name="Ballottari M."/>
        </authorList>
    </citation>
    <scope>NUCLEOTIDE SEQUENCE</scope>
    <source>
        <strain evidence="2">211/11P</strain>
    </source>
</reference>
<evidence type="ECO:0000313" key="2">
    <source>
        <dbReference type="EMBL" id="KAI3429613.1"/>
    </source>
</evidence>
<feature type="region of interest" description="Disordered" evidence="1">
    <location>
        <begin position="175"/>
        <end position="213"/>
    </location>
</feature>
<protein>
    <submittedName>
        <fullName evidence="2">Uncharacterized protein</fullName>
    </submittedName>
</protein>
<dbReference type="Proteomes" id="UP001055712">
    <property type="component" value="Unassembled WGS sequence"/>
</dbReference>
<accession>A0A9D4TMK6</accession>
<dbReference type="EMBL" id="SIDB01000008">
    <property type="protein sequence ID" value="KAI3429613.1"/>
    <property type="molecule type" value="Genomic_DNA"/>
</dbReference>
<feature type="compositionally biased region" description="Basic and acidic residues" evidence="1">
    <location>
        <begin position="115"/>
        <end position="126"/>
    </location>
</feature>
<dbReference type="OrthoDB" id="755598at2759"/>
<proteinExistence type="predicted"/>
<evidence type="ECO:0000256" key="1">
    <source>
        <dbReference type="SAM" id="MobiDB-lite"/>
    </source>
</evidence>
<sequence length="213" mass="23507">MNVQRGGSKKRKGESTLEAEKSLYGSFVDAANAVSQLYTAAVQQNKRAEEQGARQALERVAQFVVKEYGNAPAVPTVMLMELLRQELQAAQGSTTAIQLPFPIPLLPGALGSDSSDAHHSDDEHLMSADQPTSFRRSGSGHHISPPKVRSGAGVAQLPTLFQQQQQQFQHQQQQQQLQAAQQHQLMMHQQQQQQQQQQQGGYMPPFAGQQPFQ</sequence>
<organism evidence="2 3">
    <name type="scientific">Chlorella vulgaris</name>
    <name type="common">Green alga</name>
    <dbReference type="NCBI Taxonomy" id="3077"/>
    <lineage>
        <taxon>Eukaryota</taxon>
        <taxon>Viridiplantae</taxon>
        <taxon>Chlorophyta</taxon>
        <taxon>core chlorophytes</taxon>
        <taxon>Trebouxiophyceae</taxon>
        <taxon>Chlorellales</taxon>
        <taxon>Chlorellaceae</taxon>
        <taxon>Chlorella clade</taxon>
        <taxon>Chlorella</taxon>
    </lineage>
</organism>
<dbReference type="PANTHER" id="PTHR33675:SF1">
    <property type="entry name" value="HOLOCARBOXYLASE SYNTHETASE"/>
    <property type="match status" value="1"/>
</dbReference>
<name>A0A9D4TMK6_CHLVU</name>
<feature type="region of interest" description="Disordered" evidence="1">
    <location>
        <begin position="110"/>
        <end position="151"/>
    </location>
</feature>
<reference evidence="2" key="2">
    <citation type="submission" date="2020-11" db="EMBL/GenBank/DDBJ databases">
        <authorList>
            <person name="Cecchin M."/>
            <person name="Marcolungo L."/>
            <person name="Rossato M."/>
            <person name="Girolomoni L."/>
            <person name="Cosentino E."/>
            <person name="Cuine S."/>
            <person name="Li-Beisson Y."/>
            <person name="Delledonne M."/>
            <person name="Ballottari M."/>
        </authorList>
    </citation>
    <scope>NUCLEOTIDE SEQUENCE</scope>
    <source>
        <strain evidence="2">211/11P</strain>
        <tissue evidence="2">Whole cell</tissue>
    </source>
</reference>
<feature type="compositionally biased region" description="Low complexity" evidence="1">
    <location>
        <begin position="175"/>
        <end position="199"/>
    </location>
</feature>
<dbReference type="PANTHER" id="PTHR33675">
    <property type="entry name" value="NUCLEAR RECEPTOR FAMILY 2 GROUP C PROTEIN"/>
    <property type="match status" value="1"/>
</dbReference>